<feature type="domain" description="DEAD/DEAH-box helicase" evidence="1">
    <location>
        <begin position="9"/>
        <end position="89"/>
    </location>
</feature>
<accession>U6LZY1</accession>
<dbReference type="SUPFAM" id="SSF52540">
    <property type="entry name" value="P-loop containing nucleoside triphosphate hydrolases"/>
    <property type="match status" value="1"/>
</dbReference>
<keyword evidence="2" id="KW-0067">ATP-binding</keyword>
<dbReference type="RefSeq" id="XP_013333059.1">
    <property type="nucleotide sequence ID" value="XM_013477605.1"/>
</dbReference>
<dbReference type="PANTHER" id="PTHR47958">
    <property type="entry name" value="ATP-DEPENDENT RNA HELICASE DBP3"/>
    <property type="match status" value="1"/>
</dbReference>
<dbReference type="InterPro" id="IPR027417">
    <property type="entry name" value="P-loop_NTPase"/>
</dbReference>
<keyword evidence="3" id="KW-1185">Reference proteome</keyword>
<keyword evidence="2" id="KW-0547">Nucleotide-binding</keyword>
<evidence type="ECO:0000313" key="3">
    <source>
        <dbReference type="Proteomes" id="UP000030763"/>
    </source>
</evidence>
<dbReference type="GeneID" id="25339353"/>
<keyword evidence="2" id="KW-0378">Hydrolase</keyword>
<dbReference type="VEuPathDB" id="ToxoDB:EMWEY_00053670"/>
<protein>
    <submittedName>
        <fullName evidence="2">ATP-dependent RNA helicase, putative</fullName>
    </submittedName>
</protein>
<reference evidence="2" key="2">
    <citation type="submission" date="2013-10" db="EMBL/GenBank/DDBJ databases">
        <authorList>
            <person name="Aslett M."/>
        </authorList>
    </citation>
    <scope>NUCLEOTIDE SEQUENCE [LARGE SCALE GENOMIC DNA]</scope>
    <source>
        <strain evidence="2">Weybridge</strain>
    </source>
</reference>
<proteinExistence type="predicted"/>
<dbReference type="Proteomes" id="UP000030763">
    <property type="component" value="Unassembled WGS sequence"/>
</dbReference>
<dbReference type="GO" id="GO:0003676">
    <property type="term" value="F:nucleic acid binding"/>
    <property type="evidence" value="ECO:0007669"/>
    <property type="project" value="InterPro"/>
</dbReference>
<dbReference type="Gene3D" id="3.40.50.300">
    <property type="entry name" value="P-loop containing nucleotide triphosphate hydrolases"/>
    <property type="match status" value="1"/>
</dbReference>
<keyword evidence="2" id="KW-0347">Helicase</keyword>
<dbReference type="AlphaFoldDB" id="U6LZY1"/>
<dbReference type="Pfam" id="PF00270">
    <property type="entry name" value="DEAD"/>
    <property type="match status" value="1"/>
</dbReference>
<dbReference type="EMBL" id="HG718931">
    <property type="protein sequence ID" value="CDJ56408.1"/>
    <property type="molecule type" value="Genomic_DNA"/>
</dbReference>
<name>U6LZY1_EIMMA</name>
<gene>
    <name evidence="2" type="ORF">EMWEY_00053670</name>
</gene>
<dbReference type="GO" id="GO:0005524">
    <property type="term" value="F:ATP binding"/>
    <property type="evidence" value="ECO:0007669"/>
    <property type="project" value="InterPro"/>
</dbReference>
<organism evidence="2 3">
    <name type="scientific">Eimeria maxima</name>
    <name type="common">Coccidian parasite</name>
    <dbReference type="NCBI Taxonomy" id="5804"/>
    <lineage>
        <taxon>Eukaryota</taxon>
        <taxon>Sar</taxon>
        <taxon>Alveolata</taxon>
        <taxon>Apicomplexa</taxon>
        <taxon>Conoidasida</taxon>
        <taxon>Coccidia</taxon>
        <taxon>Eucoccidiorida</taxon>
        <taxon>Eimeriorina</taxon>
        <taxon>Eimeriidae</taxon>
        <taxon>Eimeria</taxon>
    </lineage>
</organism>
<evidence type="ECO:0000259" key="1">
    <source>
        <dbReference type="Pfam" id="PF00270"/>
    </source>
</evidence>
<dbReference type="InterPro" id="IPR011545">
    <property type="entry name" value="DEAD/DEAH_box_helicase_dom"/>
</dbReference>
<sequence length="89" mass="9823">MRHSISHLQLARIVQGTGLSHSVWIGGVSATEQVQEINNKQIDIGVCTPGRVDELCLRGKVSLEFVQLLVLDEADAMLDLGFQKVIRQI</sequence>
<evidence type="ECO:0000313" key="2">
    <source>
        <dbReference type="EMBL" id="CDJ56408.1"/>
    </source>
</evidence>
<reference evidence="2" key="1">
    <citation type="submission" date="2013-10" db="EMBL/GenBank/DDBJ databases">
        <title>Genomic analysis of the causative agents of coccidiosis in chickens.</title>
        <authorList>
            <person name="Reid A.J."/>
            <person name="Blake D."/>
            <person name="Billington K."/>
            <person name="Browne H."/>
            <person name="Dunn M."/>
            <person name="Hung S."/>
            <person name="Kawahara F."/>
            <person name="Miranda-Saavedra D."/>
            <person name="Mourier T."/>
            <person name="Nagra H."/>
            <person name="Otto T.D."/>
            <person name="Rawlings N."/>
            <person name="Sanchez A."/>
            <person name="Sanders M."/>
            <person name="Subramaniam C."/>
            <person name="Tay Y."/>
            <person name="Dear P."/>
            <person name="Doerig C."/>
            <person name="Gruber A."/>
            <person name="Parkinson J."/>
            <person name="Shirley M."/>
            <person name="Wan K.L."/>
            <person name="Berriman M."/>
            <person name="Tomley F."/>
            <person name="Pain A."/>
        </authorList>
    </citation>
    <scope>NUCLEOTIDE SEQUENCE [LARGE SCALE GENOMIC DNA]</scope>
    <source>
        <strain evidence="2">Weybridge</strain>
    </source>
</reference>
<dbReference type="GO" id="GO:0004386">
    <property type="term" value="F:helicase activity"/>
    <property type="evidence" value="ECO:0007669"/>
    <property type="project" value="UniProtKB-KW"/>
</dbReference>
<dbReference type="OrthoDB" id="333479at2759"/>